<evidence type="ECO:0000313" key="3">
    <source>
        <dbReference type="Proteomes" id="UP001281761"/>
    </source>
</evidence>
<feature type="region of interest" description="Disordered" evidence="1">
    <location>
        <begin position="153"/>
        <end position="172"/>
    </location>
</feature>
<gene>
    <name evidence="2" type="ORF">BLNAU_20750</name>
</gene>
<dbReference type="EMBL" id="JARBJD010000303">
    <property type="protein sequence ID" value="KAK2944356.1"/>
    <property type="molecule type" value="Genomic_DNA"/>
</dbReference>
<comment type="caution">
    <text evidence="2">The sequence shown here is derived from an EMBL/GenBank/DDBJ whole genome shotgun (WGS) entry which is preliminary data.</text>
</comment>
<name>A0ABQ9WXW1_9EUKA</name>
<dbReference type="Proteomes" id="UP001281761">
    <property type="component" value="Unassembled WGS sequence"/>
</dbReference>
<accession>A0ABQ9WXW1</accession>
<keyword evidence="3" id="KW-1185">Reference proteome</keyword>
<protein>
    <submittedName>
        <fullName evidence="2">Uncharacterized protein</fullName>
    </submittedName>
</protein>
<evidence type="ECO:0000313" key="2">
    <source>
        <dbReference type="EMBL" id="KAK2944356.1"/>
    </source>
</evidence>
<sequence length="172" mass="19204">MAQSCSPTISQAGLDIPPEQTIIETHAEDVPFEIVNFDDSDLGHVQPPNDLNTIQQQLQPFQIEFSYVSASNIFSIPPIISLFRLFNPYSSLQDPTSFASSHPPQFPFHVHHHSLHQNNIIPIPLLSPSSNSVYIRTIWSSQVISRFSLSSPTRVYSPSASFERPSIPPTHS</sequence>
<evidence type="ECO:0000256" key="1">
    <source>
        <dbReference type="SAM" id="MobiDB-lite"/>
    </source>
</evidence>
<proteinExistence type="predicted"/>
<organism evidence="2 3">
    <name type="scientific">Blattamonas nauphoetae</name>
    <dbReference type="NCBI Taxonomy" id="2049346"/>
    <lineage>
        <taxon>Eukaryota</taxon>
        <taxon>Metamonada</taxon>
        <taxon>Preaxostyla</taxon>
        <taxon>Oxymonadida</taxon>
        <taxon>Blattamonas</taxon>
    </lineage>
</organism>
<reference evidence="2 3" key="1">
    <citation type="journal article" date="2022" name="bioRxiv">
        <title>Genomics of Preaxostyla Flagellates Illuminates Evolutionary Transitions and the Path Towards Mitochondrial Loss.</title>
        <authorList>
            <person name="Novak L.V.F."/>
            <person name="Treitli S.C."/>
            <person name="Pyrih J."/>
            <person name="Halakuc P."/>
            <person name="Pipaliya S.V."/>
            <person name="Vacek V."/>
            <person name="Brzon O."/>
            <person name="Soukal P."/>
            <person name="Eme L."/>
            <person name="Dacks J.B."/>
            <person name="Karnkowska A."/>
            <person name="Elias M."/>
            <person name="Hampl V."/>
        </authorList>
    </citation>
    <scope>NUCLEOTIDE SEQUENCE [LARGE SCALE GENOMIC DNA]</scope>
    <source>
        <strain evidence="2">NAU3</strain>
        <tissue evidence="2">Gut</tissue>
    </source>
</reference>